<dbReference type="GO" id="GO:0016651">
    <property type="term" value="F:oxidoreductase activity, acting on NAD(P)H"/>
    <property type="evidence" value="ECO:0007669"/>
    <property type="project" value="InterPro"/>
</dbReference>
<dbReference type="GO" id="GO:0046872">
    <property type="term" value="F:metal ion binding"/>
    <property type="evidence" value="ECO:0007669"/>
    <property type="project" value="UniProtKB-KW"/>
</dbReference>
<evidence type="ECO:0000256" key="4">
    <source>
        <dbReference type="ARBA" id="ARBA00023014"/>
    </source>
</evidence>
<dbReference type="RefSeq" id="WP_148684605.1">
    <property type="nucleotide sequence ID" value="NZ_CP007493.1"/>
</dbReference>
<dbReference type="GO" id="GO:0051539">
    <property type="term" value="F:4 iron, 4 sulfur cluster binding"/>
    <property type="evidence" value="ECO:0007669"/>
    <property type="project" value="UniProtKB-KW"/>
</dbReference>
<reference evidence="7" key="1">
    <citation type="book" date="2010" name="EXTREMOPHILES" publisher="0:0-0">
        <title>Complete genome sequences of ten hyperthermophilic archaea reveal their metabolic capabilities and possible ecological roles.</title>
        <editorList>
            <person name="?"/>
        </editorList>
        <authorList>
            <person name="Ravin N.V."/>
            <person name="Mardanov A.V."/>
            <person name="Bonch-Osmolovskaya E.A."/>
            <person name="Skryabin K.G."/>
        </authorList>
    </citation>
    <scope>NUCLEOTIDE SEQUENCE [LARGE SCALE GENOMIC DNA]</scope>
    <source>
        <strain evidence="7">1505</strain>
    </source>
</reference>
<dbReference type="PANTHER" id="PTHR10849">
    <property type="entry name" value="NADH DEHYDROGENASE UBIQUINONE IRON-SULFUR PROTEIN 8, MITOCHONDRIAL"/>
    <property type="match status" value="1"/>
</dbReference>
<keyword evidence="4" id="KW-0411">Iron-sulfur</keyword>
<dbReference type="PROSITE" id="PS00198">
    <property type="entry name" value="4FE4S_FER_1"/>
    <property type="match status" value="2"/>
</dbReference>
<dbReference type="InterPro" id="IPR017900">
    <property type="entry name" value="4Fe4S_Fe_S_CS"/>
</dbReference>
<evidence type="ECO:0000259" key="5">
    <source>
        <dbReference type="PROSITE" id="PS51379"/>
    </source>
</evidence>
<evidence type="ECO:0000256" key="2">
    <source>
        <dbReference type="ARBA" id="ARBA00022723"/>
    </source>
</evidence>
<dbReference type="GeneID" id="25406306"/>
<dbReference type="STRING" id="697581.TCARB_0879"/>
<gene>
    <name evidence="6" type="ORF">TCARB_0879</name>
</gene>
<dbReference type="SUPFAM" id="SSF54862">
    <property type="entry name" value="4Fe-4S ferredoxins"/>
    <property type="match status" value="1"/>
</dbReference>
<dbReference type="PROSITE" id="PS51379">
    <property type="entry name" value="4FE4S_FER_2"/>
    <property type="match status" value="2"/>
</dbReference>
<name>A0A3G1A553_9CREN</name>
<evidence type="ECO:0000256" key="1">
    <source>
        <dbReference type="ARBA" id="ARBA00022485"/>
    </source>
</evidence>
<dbReference type="GO" id="GO:0016020">
    <property type="term" value="C:membrane"/>
    <property type="evidence" value="ECO:0007669"/>
    <property type="project" value="InterPro"/>
</dbReference>
<feature type="domain" description="4Fe-4S ferredoxin-type" evidence="5">
    <location>
        <begin position="66"/>
        <end position="95"/>
    </location>
</feature>
<dbReference type="Gene3D" id="3.30.70.20">
    <property type="match status" value="2"/>
</dbReference>
<dbReference type="AlphaFoldDB" id="A0A3G1A553"/>
<dbReference type="KEGG" id="tcb:TCARB_0879"/>
<evidence type="ECO:0000256" key="3">
    <source>
        <dbReference type="ARBA" id="ARBA00023004"/>
    </source>
</evidence>
<proteinExistence type="predicted"/>
<protein>
    <submittedName>
        <fullName evidence="6">Carbon monoxide-induced hydrogenase, CooX subunit</fullName>
    </submittedName>
</protein>
<dbReference type="InterPro" id="IPR010226">
    <property type="entry name" value="NADH_quinone_OxRdtase_chainI"/>
</dbReference>
<evidence type="ECO:0000313" key="6">
    <source>
        <dbReference type="EMBL" id="AJB41929.1"/>
    </source>
</evidence>
<keyword evidence="1" id="KW-0004">4Fe-4S</keyword>
<dbReference type="Proteomes" id="UP000266720">
    <property type="component" value="Chromosome"/>
</dbReference>
<accession>A0A3G1A553</accession>
<sequence length="164" mass="18807">MSFKSMVFKKLFQKPWTEIYPKIKRPAPEGFRGKIVVDDNICRACGTCVRVCPSNAIELYPEENVFILKIYHEKCIRCGECISKCPFSAMKFVEEYEFISTHQSSLMSMAKIPALKCVACGKLFVSKVEVSDILGKLGKDYEYLSLMCEDCRRQMVAQKIAFKK</sequence>
<dbReference type="Pfam" id="PF12838">
    <property type="entry name" value="Fer4_7"/>
    <property type="match status" value="1"/>
</dbReference>
<keyword evidence="2" id="KW-0479">Metal-binding</keyword>
<feature type="domain" description="4Fe-4S ferredoxin-type" evidence="5">
    <location>
        <begin position="33"/>
        <end position="62"/>
    </location>
</feature>
<dbReference type="InterPro" id="IPR017896">
    <property type="entry name" value="4Fe4S_Fe-S-bd"/>
</dbReference>
<dbReference type="EMBL" id="CP007493">
    <property type="protein sequence ID" value="AJB41929.1"/>
    <property type="molecule type" value="Genomic_DNA"/>
</dbReference>
<keyword evidence="3" id="KW-0408">Iron</keyword>
<evidence type="ECO:0000313" key="7">
    <source>
        <dbReference type="Proteomes" id="UP000266720"/>
    </source>
</evidence>
<organism evidence="6 7">
    <name type="scientific">Thermofilum adornatum 1505</name>
    <dbReference type="NCBI Taxonomy" id="697581"/>
    <lineage>
        <taxon>Archaea</taxon>
        <taxon>Thermoproteota</taxon>
        <taxon>Thermoprotei</taxon>
        <taxon>Thermofilales</taxon>
        <taxon>Thermofilaceae</taxon>
        <taxon>Thermofilum</taxon>
    </lineage>
</organism>